<gene>
    <name evidence="2" type="ORF">GGR04_001713</name>
</gene>
<dbReference type="PANTHER" id="PTHR43194:SF2">
    <property type="entry name" value="PEROXISOMAL MEMBRANE PROTEIN LPX1"/>
    <property type="match status" value="1"/>
</dbReference>
<evidence type="ECO:0000313" key="3">
    <source>
        <dbReference type="Proteomes" id="UP000542776"/>
    </source>
</evidence>
<reference evidence="2 3" key="1">
    <citation type="submission" date="2020-08" db="EMBL/GenBank/DDBJ databases">
        <title>Genomic Encyclopedia of Type Strains, Phase IV (KMG-IV): sequencing the most valuable type-strain genomes for metagenomic binning, comparative biology and taxonomic classification.</title>
        <authorList>
            <person name="Goeker M."/>
        </authorList>
    </citation>
    <scope>NUCLEOTIDE SEQUENCE [LARGE SCALE GENOMIC DNA]</scope>
    <source>
        <strain evidence="2 3">DSM 102238</strain>
    </source>
</reference>
<dbReference type="InterPro" id="IPR050228">
    <property type="entry name" value="Carboxylesterase_BioH"/>
</dbReference>
<dbReference type="Proteomes" id="UP000542776">
    <property type="component" value="Unassembled WGS sequence"/>
</dbReference>
<dbReference type="SUPFAM" id="SSF53474">
    <property type="entry name" value="alpha/beta-Hydrolases"/>
    <property type="match status" value="1"/>
</dbReference>
<dbReference type="AlphaFoldDB" id="A0A7W6EFS8"/>
<feature type="domain" description="AB hydrolase-1" evidence="1">
    <location>
        <begin position="23"/>
        <end position="245"/>
    </location>
</feature>
<name>A0A7W6EFS8_9HYPH</name>
<accession>A0A7W6EFS8</accession>
<evidence type="ECO:0000259" key="1">
    <source>
        <dbReference type="Pfam" id="PF00561"/>
    </source>
</evidence>
<dbReference type="Pfam" id="PF00561">
    <property type="entry name" value="Abhydrolase_1"/>
    <property type="match status" value="1"/>
</dbReference>
<dbReference type="RefSeq" id="WP_183199429.1">
    <property type="nucleotide sequence ID" value="NZ_JACIEK010000003.1"/>
</dbReference>
<sequence length="279" mass="29112">MSERWIRRDGARLRIVEAGEGAAVLFQHGLGGDAAQAEGNFPDGAGWHRLTLECRAQGQSEPGRTRPFSIAMFADDATAATEAAGMRSFVAGGVSMGAAIALRLAVTRPDLVSALVLVRPAWVAETAPGNMRAYGVAADAMLRHPRHPAAARETFAASTEARRLAEVSPDNLASLVGFFERPDLASTADLLADIAADGPGVTREAIAALRLPVLVVGNSEDHVHPLALAREIAELIPAARLVEVPAKAADKAAHQAAVRHAISGFLAALPVAPSEGILR</sequence>
<dbReference type="EMBL" id="JACIEK010000003">
    <property type="protein sequence ID" value="MBB3997875.1"/>
    <property type="molecule type" value="Genomic_DNA"/>
</dbReference>
<organism evidence="2 3">
    <name type="scientific">Aureimonas pseudogalii</name>
    <dbReference type="NCBI Taxonomy" id="1744844"/>
    <lineage>
        <taxon>Bacteria</taxon>
        <taxon>Pseudomonadati</taxon>
        <taxon>Pseudomonadota</taxon>
        <taxon>Alphaproteobacteria</taxon>
        <taxon>Hyphomicrobiales</taxon>
        <taxon>Aurantimonadaceae</taxon>
        <taxon>Aureimonas</taxon>
    </lineage>
</organism>
<dbReference type="PANTHER" id="PTHR43194">
    <property type="entry name" value="HYDROLASE ALPHA/BETA FOLD FAMILY"/>
    <property type="match status" value="1"/>
</dbReference>
<comment type="caution">
    <text evidence="2">The sequence shown here is derived from an EMBL/GenBank/DDBJ whole genome shotgun (WGS) entry which is preliminary data.</text>
</comment>
<protein>
    <submittedName>
        <fullName evidence="2">Pimeloyl-ACP methyl ester carboxylesterase</fullName>
    </submittedName>
</protein>
<dbReference type="InterPro" id="IPR029058">
    <property type="entry name" value="AB_hydrolase_fold"/>
</dbReference>
<proteinExistence type="predicted"/>
<dbReference type="Gene3D" id="3.40.50.1820">
    <property type="entry name" value="alpha/beta hydrolase"/>
    <property type="match status" value="1"/>
</dbReference>
<dbReference type="InterPro" id="IPR000073">
    <property type="entry name" value="AB_hydrolase_1"/>
</dbReference>
<keyword evidence="3" id="KW-1185">Reference proteome</keyword>
<evidence type="ECO:0000313" key="2">
    <source>
        <dbReference type="EMBL" id="MBB3997875.1"/>
    </source>
</evidence>